<keyword evidence="3" id="KW-0687">Ribonucleoprotein</keyword>
<name>A0A023B6E1_GRENI</name>
<dbReference type="Proteomes" id="UP000019763">
    <property type="component" value="Unassembled WGS sequence"/>
</dbReference>
<gene>
    <name evidence="5" type="ORF">GNI_081890</name>
</gene>
<organism evidence="5 6">
    <name type="scientific">Gregarina niphandrodes</name>
    <name type="common">Septate eugregarine</name>
    <dbReference type="NCBI Taxonomy" id="110365"/>
    <lineage>
        <taxon>Eukaryota</taxon>
        <taxon>Sar</taxon>
        <taxon>Alveolata</taxon>
        <taxon>Apicomplexa</taxon>
        <taxon>Conoidasida</taxon>
        <taxon>Gregarinasina</taxon>
        <taxon>Eugregarinorida</taxon>
        <taxon>Gregarinidae</taxon>
        <taxon>Gregarina</taxon>
    </lineage>
</organism>
<dbReference type="GO" id="GO:0005840">
    <property type="term" value="C:ribosome"/>
    <property type="evidence" value="ECO:0007669"/>
    <property type="project" value="UniProtKB-KW"/>
</dbReference>
<dbReference type="FunFam" id="3.30.1330.30:FF:000001">
    <property type="entry name" value="60S ribosomal protein L30"/>
    <property type="match status" value="1"/>
</dbReference>
<dbReference type="NCBIfam" id="NF002172">
    <property type="entry name" value="PRK01018.1"/>
    <property type="match status" value="1"/>
</dbReference>
<dbReference type="GO" id="GO:1990904">
    <property type="term" value="C:ribonucleoprotein complex"/>
    <property type="evidence" value="ECO:0007669"/>
    <property type="project" value="UniProtKB-KW"/>
</dbReference>
<keyword evidence="6" id="KW-1185">Reference proteome</keyword>
<dbReference type="InterPro" id="IPR029064">
    <property type="entry name" value="Ribosomal_eL30-like_sf"/>
</dbReference>
<dbReference type="Pfam" id="PF01248">
    <property type="entry name" value="Ribosomal_L7Ae"/>
    <property type="match status" value="1"/>
</dbReference>
<dbReference type="InterPro" id="IPR022991">
    <property type="entry name" value="Ribosomal_eL30_CS"/>
</dbReference>
<keyword evidence="2 5" id="KW-0689">Ribosomal protein</keyword>
<proteinExistence type="inferred from homology"/>
<dbReference type="OrthoDB" id="1928736at2759"/>
<evidence type="ECO:0000313" key="5">
    <source>
        <dbReference type="EMBL" id="EZG65888.1"/>
    </source>
</evidence>
<dbReference type="EMBL" id="AFNH02000613">
    <property type="protein sequence ID" value="EZG65888.1"/>
    <property type="molecule type" value="Genomic_DNA"/>
</dbReference>
<protein>
    <submittedName>
        <fullName evidence="5">60S ribosomal protein L30</fullName>
    </submittedName>
</protein>
<comment type="similarity">
    <text evidence="1">Belongs to the eukaryotic ribosomal protein eL30 family.</text>
</comment>
<evidence type="ECO:0000256" key="3">
    <source>
        <dbReference type="ARBA" id="ARBA00023274"/>
    </source>
</evidence>
<dbReference type="GeneID" id="22912968"/>
<dbReference type="PANTHER" id="PTHR11449">
    <property type="entry name" value="RIBOSOMAL PROTEIN L30"/>
    <property type="match status" value="1"/>
</dbReference>
<evidence type="ECO:0000313" key="6">
    <source>
        <dbReference type="Proteomes" id="UP000019763"/>
    </source>
</evidence>
<dbReference type="InterPro" id="IPR004038">
    <property type="entry name" value="Ribosomal_eL8/eL30/eS12/Gad45"/>
</dbReference>
<dbReference type="eggNOG" id="KOG2988">
    <property type="taxonomic scope" value="Eukaryota"/>
</dbReference>
<evidence type="ECO:0000256" key="2">
    <source>
        <dbReference type="ARBA" id="ARBA00022980"/>
    </source>
</evidence>
<dbReference type="AlphaFoldDB" id="A0A023B6E1"/>
<comment type="caution">
    <text evidence="5">The sequence shown here is derived from an EMBL/GenBank/DDBJ whole genome shotgun (WGS) entry which is preliminary data.</text>
</comment>
<dbReference type="InterPro" id="IPR039109">
    <property type="entry name" value="Ribosomal_eL30-like"/>
</dbReference>
<reference evidence="5" key="1">
    <citation type="submission" date="2013-12" db="EMBL/GenBank/DDBJ databases">
        <authorList>
            <person name="Omoto C.K."/>
            <person name="Sibley D."/>
            <person name="Venepally P."/>
            <person name="Hadjithomas M."/>
            <person name="Karamycheva S."/>
            <person name="Brunk B."/>
            <person name="Roos D."/>
            <person name="Caler E."/>
            <person name="Lorenzi H."/>
        </authorList>
    </citation>
    <scope>NUCLEOTIDE SEQUENCE</scope>
</reference>
<dbReference type="PROSITE" id="PS00993">
    <property type="entry name" value="RIBOSOMAL_L30E_2"/>
    <property type="match status" value="1"/>
</dbReference>
<dbReference type="Gene3D" id="3.30.1330.30">
    <property type="match status" value="1"/>
</dbReference>
<feature type="domain" description="Ribosomal protein eL8/eL30/eS12/Gadd45" evidence="4">
    <location>
        <begin position="12"/>
        <end position="104"/>
    </location>
</feature>
<evidence type="ECO:0000256" key="1">
    <source>
        <dbReference type="ARBA" id="ARBA00007326"/>
    </source>
</evidence>
<evidence type="ECO:0000259" key="4">
    <source>
        <dbReference type="Pfam" id="PF01248"/>
    </source>
</evidence>
<dbReference type="VEuPathDB" id="CryptoDB:GNI_081890"/>
<dbReference type="RefSeq" id="XP_011134046.1">
    <property type="nucleotide sequence ID" value="XM_011135744.1"/>
</dbReference>
<accession>A0A023B6E1</accession>
<dbReference type="SUPFAM" id="SSF55315">
    <property type="entry name" value="L30e-like"/>
    <property type="match status" value="1"/>
</dbReference>
<dbReference type="OMA" id="YFQGGNN"/>
<dbReference type="GO" id="GO:0003723">
    <property type="term" value="F:RNA binding"/>
    <property type="evidence" value="ECO:0007669"/>
    <property type="project" value="InterPro"/>
</dbReference>
<sequence length="107" mass="11641">MAKKSKKTTGDSMAQKLQLVMRSGKCVLGYKQTLRSLRSRKAKLVIVANNCSALRRAELEYYSVIARCGVHGYAGNNIELGTACGKMFRVGTLAVTDPGDSDIIRSL</sequence>